<evidence type="ECO:0008006" key="11">
    <source>
        <dbReference type="Google" id="ProtNLM"/>
    </source>
</evidence>
<feature type="domain" description="Zn(2)-C6 fungal-type" evidence="7">
    <location>
        <begin position="76"/>
        <end position="105"/>
    </location>
</feature>
<keyword evidence="2" id="KW-0862">Zinc</keyword>
<name>A0A4S8MVG8_DENBC</name>
<dbReference type="OrthoDB" id="1405595at2759"/>
<organism evidence="9 10">
    <name type="scientific">Dendrothele bispora (strain CBS 962.96)</name>
    <dbReference type="NCBI Taxonomy" id="1314807"/>
    <lineage>
        <taxon>Eukaryota</taxon>
        <taxon>Fungi</taxon>
        <taxon>Dikarya</taxon>
        <taxon>Basidiomycota</taxon>
        <taxon>Agaricomycotina</taxon>
        <taxon>Agaricomycetes</taxon>
        <taxon>Agaricomycetidae</taxon>
        <taxon>Agaricales</taxon>
        <taxon>Agaricales incertae sedis</taxon>
        <taxon>Dendrothele</taxon>
    </lineage>
</organism>
<evidence type="ECO:0000313" key="10">
    <source>
        <dbReference type="Proteomes" id="UP000297245"/>
    </source>
</evidence>
<dbReference type="Pfam" id="PF04082">
    <property type="entry name" value="Fungal_trans"/>
    <property type="match status" value="1"/>
</dbReference>
<evidence type="ECO:0000256" key="6">
    <source>
        <dbReference type="PROSITE-ProRule" id="PRU00042"/>
    </source>
</evidence>
<dbReference type="CDD" id="cd00067">
    <property type="entry name" value="GAL4"/>
    <property type="match status" value="1"/>
</dbReference>
<dbReference type="Gene3D" id="4.10.240.10">
    <property type="entry name" value="Zn(2)-C6 fungal-type DNA-binding domain"/>
    <property type="match status" value="1"/>
</dbReference>
<dbReference type="PROSITE" id="PS00028">
    <property type="entry name" value="ZINC_FINGER_C2H2_1"/>
    <property type="match status" value="1"/>
</dbReference>
<dbReference type="GO" id="GO:0000981">
    <property type="term" value="F:DNA-binding transcription factor activity, RNA polymerase II-specific"/>
    <property type="evidence" value="ECO:0007669"/>
    <property type="project" value="InterPro"/>
</dbReference>
<dbReference type="InterPro" id="IPR007219">
    <property type="entry name" value="XnlR_reg_dom"/>
</dbReference>
<dbReference type="InterPro" id="IPR036864">
    <property type="entry name" value="Zn2-C6_fun-type_DNA-bd_sf"/>
</dbReference>
<dbReference type="AlphaFoldDB" id="A0A4S8MVG8"/>
<proteinExistence type="predicted"/>
<evidence type="ECO:0000259" key="8">
    <source>
        <dbReference type="PROSITE" id="PS50157"/>
    </source>
</evidence>
<protein>
    <recommendedName>
        <fullName evidence="11">Zn(2)-C6 fungal-type domain-containing protein</fullName>
    </recommendedName>
</protein>
<dbReference type="PROSITE" id="PS50157">
    <property type="entry name" value="ZINC_FINGER_C2H2_2"/>
    <property type="match status" value="2"/>
</dbReference>
<dbReference type="PANTHER" id="PTHR47660:SF2">
    <property type="entry name" value="TRANSCRIPTION FACTOR WITH C2H2 AND ZN(2)-CYS(6) DNA BINDING DOMAIN (EUROFUNG)"/>
    <property type="match status" value="1"/>
</dbReference>
<evidence type="ECO:0000256" key="5">
    <source>
        <dbReference type="ARBA" id="ARBA00023242"/>
    </source>
</evidence>
<sequence>MRNHKGNVPVLPQTKLCPHCPAKFTRTTHLNRHLRNHSNARTHNCDLCGAQFTRSDLLSRHKKGCNDETGRSRRKSCVACTESKIKCDRKHPCGKCQSRGKECLFVPKARRNTARQVQMDPAIADGSSASQLSLDPSGPDDMFDTMSSYISSPVYLTGSHFGDTDGNSVASSDLYSSATSYTATSHTATESEFTGPPGYGNLSELYSGGDMFAPLFSNLFSASSPLETVVESPPYLDNMSSADSPVQSESVQFPEDHHTSNYEGFTNPSLFGSFVSTSTQLPDGQLGHVPSPGNYHVEGVPMDAERQHYLHLFFTAFLEQMPMVHAATFQLDRVPPMLLSVMQACGALYVKTRRASTFIMNTMATSREILTAEFAKELDTSYDQLYLILAVVLTQTIGLFHQKSDLRASSTLYHGMLIMMIRRSHFIAKTASWTPDRSMHLSVKEKWHDWAMHEMSKRALLLSYLHDCCHCIYFAAPPSYQPREVDVYLPCENKLWNAKTADEWWSALQEESPYGDGHSRLIGQSLLGMIDLVYETRVLASPVALSPFAHFVLAHSILRHLFTICSESRLQQNDVPAITSPENLPQQMYGIEFALHNWFRSWMHCPEKVQPKPDEEPPFMQNALPFFWLGQVAIMAHQDNLPPFENADNIRGDKRFPQVKKWLRHIREYLKKNDERSTLLWNELKKIRLQNWQEDDPDGLLGFFPDGAA</sequence>
<keyword evidence="3" id="KW-0805">Transcription regulation</keyword>
<keyword evidence="4" id="KW-0804">Transcription</keyword>
<dbReference type="CDD" id="cd12148">
    <property type="entry name" value="fungal_TF_MHR"/>
    <property type="match status" value="1"/>
</dbReference>
<evidence type="ECO:0000256" key="4">
    <source>
        <dbReference type="ARBA" id="ARBA00023163"/>
    </source>
</evidence>
<evidence type="ECO:0000259" key="7">
    <source>
        <dbReference type="PROSITE" id="PS50048"/>
    </source>
</evidence>
<dbReference type="EMBL" id="ML179041">
    <property type="protein sequence ID" value="THV06709.1"/>
    <property type="molecule type" value="Genomic_DNA"/>
</dbReference>
<reference evidence="9 10" key="1">
    <citation type="journal article" date="2019" name="Nat. Ecol. Evol.">
        <title>Megaphylogeny resolves global patterns of mushroom evolution.</title>
        <authorList>
            <person name="Varga T."/>
            <person name="Krizsan K."/>
            <person name="Foldi C."/>
            <person name="Dima B."/>
            <person name="Sanchez-Garcia M."/>
            <person name="Sanchez-Ramirez S."/>
            <person name="Szollosi G.J."/>
            <person name="Szarkandi J.G."/>
            <person name="Papp V."/>
            <person name="Albert L."/>
            <person name="Andreopoulos W."/>
            <person name="Angelini C."/>
            <person name="Antonin V."/>
            <person name="Barry K.W."/>
            <person name="Bougher N.L."/>
            <person name="Buchanan P."/>
            <person name="Buyck B."/>
            <person name="Bense V."/>
            <person name="Catcheside P."/>
            <person name="Chovatia M."/>
            <person name="Cooper J."/>
            <person name="Damon W."/>
            <person name="Desjardin D."/>
            <person name="Finy P."/>
            <person name="Geml J."/>
            <person name="Haridas S."/>
            <person name="Hughes K."/>
            <person name="Justo A."/>
            <person name="Karasinski D."/>
            <person name="Kautmanova I."/>
            <person name="Kiss B."/>
            <person name="Kocsube S."/>
            <person name="Kotiranta H."/>
            <person name="LaButti K.M."/>
            <person name="Lechner B.E."/>
            <person name="Liimatainen K."/>
            <person name="Lipzen A."/>
            <person name="Lukacs Z."/>
            <person name="Mihaltcheva S."/>
            <person name="Morgado L.N."/>
            <person name="Niskanen T."/>
            <person name="Noordeloos M.E."/>
            <person name="Ohm R.A."/>
            <person name="Ortiz-Santana B."/>
            <person name="Ovrebo C."/>
            <person name="Racz N."/>
            <person name="Riley R."/>
            <person name="Savchenko A."/>
            <person name="Shiryaev A."/>
            <person name="Soop K."/>
            <person name="Spirin V."/>
            <person name="Szebenyi C."/>
            <person name="Tomsovsky M."/>
            <person name="Tulloss R.E."/>
            <person name="Uehling J."/>
            <person name="Grigoriev I.V."/>
            <person name="Vagvolgyi C."/>
            <person name="Papp T."/>
            <person name="Martin F.M."/>
            <person name="Miettinen O."/>
            <person name="Hibbett D.S."/>
            <person name="Nagy L.G."/>
        </authorList>
    </citation>
    <scope>NUCLEOTIDE SEQUENCE [LARGE SCALE GENOMIC DNA]</scope>
    <source>
        <strain evidence="9 10">CBS 962.96</strain>
    </source>
</reference>
<gene>
    <name evidence="9" type="ORF">K435DRAFT_710917</name>
</gene>
<dbReference type="SMART" id="SM00355">
    <property type="entry name" value="ZnF_C2H2"/>
    <property type="match status" value="2"/>
</dbReference>
<keyword evidence="5" id="KW-0539">Nucleus</keyword>
<dbReference type="PROSITE" id="PS00463">
    <property type="entry name" value="ZN2_CY6_FUNGAL_1"/>
    <property type="match status" value="1"/>
</dbReference>
<feature type="domain" description="C2H2-type" evidence="8">
    <location>
        <begin position="15"/>
        <end position="42"/>
    </location>
</feature>
<dbReference type="SMART" id="SM00066">
    <property type="entry name" value="GAL4"/>
    <property type="match status" value="1"/>
</dbReference>
<evidence type="ECO:0000256" key="3">
    <source>
        <dbReference type="ARBA" id="ARBA00023015"/>
    </source>
</evidence>
<dbReference type="InterPro" id="IPR036236">
    <property type="entry name" value="Znf_C2H2_sf"/>
</dbReference>
<feature type="domain" description="C2H2-type" evidence="8">
    <location>
        <begin position="43"/>
        <end position="73"/>
    </location>
</feature>
<dbReference type="PANTHER" id="PTHR47660">
    <property type="entry name" value="TRANSCRIPTION FACTOR WITH C2H2 AND ZN(2)-CYS(6) DNA BINDING DOMAIN (EUROFUNG)-RELATED-RELATED"/>
    <property type="match status" value="1"/>
</dbReference>
<evidence type="ECO:0000256" key="1">
    <source>
        <dbReference type="ARBA" id="ARBA00022723"/>
    </source>
</evidence>
<evidence type="ECO:0000313" key="9">
    <source>
        <dbReference type="EMBL" id="THV06709.1"/>
    </source>
</evidence>
<keyword evidence="10" id="KW-1185">Reference proteome</keyword>
<keyword evidence="6" id="KW-0863">Zinc-finger</keyword>
<dbReference type="PROSITE" id="PS50048">
    <property type="entry name" value="ZN2_CY6_FUNGAL_2"/>
    <property type="match status" value="1"/>
</dbReference>
<keyword evidence="1" id="KW-0479">Metal-binding</keyword>
<dbReference type="Pfam" id="PF00172">
    <property type="entry name" value="Zn_clus"/>
    <property type="match status" value="1"/>
</dbReference>
<dbReference type="Gene3D" id="3.30.160.60">
    <property type="entry name" value="Classic Zinc Finger"/>
    <property type="match status" value="1"/>
</dbReference>
<dbReference type="SUPFAM" id="SSF57701">
    <property type="entry name" value="Zn2/Cys6 DNA-binding domain"/>
    <property type="match status" value="1"/>
</dbReference>
<evidence type="ECO:0000256" key="2">
    <source>
        <dbReference type="ARBA" id="ARBA00022833"/>
    </source>
</evidence>
<dbReference type="InterPro" id="IPR001138">
    <property type="entry name" value="Zn2Cys6_DnaBD"/>
</dbReference>
<dbReference type="SUPFAM" id="SSF57667">
    <property type="entry name" value="beta-beta-alpha zinc fingers"/>
    <property type="match status" value="1"/>
</dbReference>
<dbReference type="InterPro" id="IPR013087">
    <property type="entry name" value="Znf_C2H2_type"/>
</dbReference>
<dbReference type="GO" id="GO:0003677">
    <property type="term" value="F:DNA binding"/>
    <property type="evidence" value="ECO:0007669"/>
    <property type="project" value="InterPro"/>
</dbReference>
<dbReference type="GO" id="GO:0008270">
    <property type="term" value="F:zinc ion binding"/>
    <property type="evidence" value="ECO:0007669"/>
    <property type="project" value="UniProtKB-KW"/>
</dbReference>
<dbReference type="Proteomes" id="UP000297245">
    <property type="component" value="Unassembled WGS sequence"/>
</dbReference>
<accession>A0A4S8MVG8</accession>
<dbReference type="GO" id="GO:0006351">
    <property type="term" value="P:DNA-templated transcription"/>
    <property type="evidence" value="ECO:0007669"/>
    <property type="project" value="InterPro"/>
</dbReference>